<feature type="compositionally biased region" description="Polar residues" evidence="2">
    <location>
        <begin position="1453"/>
        <end position="1471"/>
    </location>
</feature>
<feature type="region of interest" description="Disordered" evidence="2">
    <location>
        <begin position="1487"/>
        <end position="1511"/>
    </location>
</feature>
<evidence type="ECO:0000259" key="4">
    <source>
        <dbReference type="Pfam" id="PF05424"/>
    </source>
</evidence>
<dbReference type="InterPro" id="IPR044932">
    <property type="entry name" value="PfEMP1_ATS_sf"/>
</dbReference>
<dbReference type="InterPro" id="IPR042202">
    <property type="entry name" value="Duffy-ag-bd_sf"/>
</dbReference>
<dbReference type="GO" id="GO:0046789">
    <property type="term" value="F:host cell surface receptor binding"/>
    <property type="evidence" value="ECO:0007669"/>
    <property type="project" value="InterPro"/>
</dbReference>
<dbReference type="SUPFAM" id="SSF140924">
    <property type="entry name" value="Duffy binding domain-like"/>
    <property type="match status" value="3"/>
</dbReference>
<feature type="domain" description="Duffy-binding-like" evidence="7">
    <location>
        <begin position="776"/>
        <end position="918"/>
    </location>
</feature>
<evidence type="ECO:0000259" key="7">
    <source>
        <dbReference type="Pfam" id="PF22672"/>
    </source>
</evidence>
<dbReference type="FunFam" id="1.20.58.1930:FF:000001">
    <property type="entry name" value="Erythrocyte membrane protein 1, PfEMP1"/>
    <property type="match status" value="1"/>
</dbReference>
<accession>W7JVL6</accession>
<feature type="region of interest" description="Disordered" evidence="2">
    <location>
        <begin position="1161"/>
        <end position="1292"/>
    </location>
</feature>
<feature type="compositionally biased region" description="Low complexity" evidence="2">
    <location>
        <begin position="1498"/>
        <end position="1511"/>
    </location>
</feature>
<feature type="compositionally biased region" description="Low complexity" evidence="2">
    <location>
        <begin position="1418"/>
        <end position="1452"/>
    </location>
</feature>
<feature type="domain" description="Duffy-antigen binding" evidence="4">
    <location>
        <begin position="486"/>
        <end position="720"/>
    </location>
</feature>
<feature type="region of interest" description="Disordered" evidence="2">
    <location>
        <begin position="658"/>
        <end position="682"/>
    </location>
</feature>
<evidence type="ECO:0000259" key="3">
    <source>
        <dbReference type="Pfam" id="PF03011"/>
    </source>
</evidence>
<dbReference type="Pfam" id="PF05424">
    <property type="entry name" value="Duffy_binding"/>
    <property type="match status" value="2"/>
</dbReference>
<name>W7JVL6_PLAFA</name>
<dbReference type="Pfam" id="PF22672">
    <property type="entry name" value="DBL_C"/>
    <property type="match status" value="1"/>
</dbReference>
<dbReference type="GO" id="GO:0016020">
    <property type="term" value="C:membrane"/>
    <property type="evidence" value="ECO:0007669"/>
    <property type="project" value="InterPro"/>
</dbReference>
<evidence type="ECO:0000256" key="2">
    <source>
        <dbReference type="SAM" id="MobiDB-lite"/>
    </source>
</evidence>
<organism evidence="8 9">
    <name type="scientific">Plasmodium falciparum UGT5.1</name>
    <dbReference type="NCBI Taxonomy" id="1237627"/>
    <lineage>
        <taxon>Eukaryota</taxon>
        <taxon>Sar</taxon>
        <taxon>Alveolata</taxon>
        <taxon>Apicomplexa</taxon>
        <taxon>Aconoidasida</taxon>
        <taxon>Haemosporida</taxon>
        <taxon>Plasmodiidae</taxon>
        <taxon>Plasmodium</taxon>
        <taxon>Plasmodium (Laverania)</taxon>
    </lineage>
</organism>
<gene>
    <name evidence="8" type="ORF">C923_00161</name>
</gene>
<evidence type="ECO:0000313" key="9">
    <source>
        <dbReference type="Proteomes" id="UP000030697"/>
    </source>
</evidence>
<feature type="domain" description="Duffy-binding-like" evidence="3">
    <location>
        <begin position="1027"/>
        <end position="1168"/>
    </location>
</feature>
<evidence type="ECO:0000256" key="1">
    <source>
        <dbReference type="SAM" id="Coils"/>
    </source>
</evidence>
<dbReference type="Proteomes" id="UP000030697">
    <property type="component" value="Unassembled WGS sequence"/>
</dbReference>
<feature type="region of interest" description="Disordered" evidence="2">
    <location>
        <begin position="736"/>
        <end position="758"/>
    </location>
</feature>
<dbReference type="InterPro" id="IPR004258">
    <property type="entry name" value="DBL"/>
</dbReference>
<evidence type="ECO:0008006" key="10">
    <source>
        <dbReference type="Google" id="ProtNLM"/>
    </source>
</evidence>
<proteinExistence type="predicted"/>
<feature type="region of interest" description="Disordered" evidence="2">
    <location>
        <begin position="1418"/>
        <end position="1471"/>
    </location>
</feature>
<protein>
    <recommendedName>
        <fullName evidence="10">Erythrocyte membrane protein 1</fullName>
    </recommendedName>
</protein>
<feature type="domain" description="Cysteine-rich interdomain region 1 gamma" evidence="6">
    <location>
        <begin position="962"/>
        <end position="1011"/>
    </location>
</feature>
<feature type="coiled-coil region" evidence="1">
    <location>
        <begin position="266"/>
        <end position="293"/>
    </location>
</feature>
<keyword evidence="1" id="KW-0175">Coiled coil</keyword>
<feature type="domain" description="Duffy-antigen binding" evidence="4">
    <location>
        <begin position="87"/>
        <end position="256"/>
    </location>
</feature>
<feature type="compositionally biased region" description="Basic and acidic residues" evidence="2">
    <location>
        <begin position="1"/>
        <end position="11"/>
    </location>
</feature>
<feature type="compositionally biased region" description="Basic and acidic residues" evidence="2">
    <location>
        <begin position="1213"/>
        <end position="1231"/>
    </location>
</feature>
<sequence length="1623" mass="183364">MHRKARNEANKRIGGLHKLKGKAHEGEYKQKGPPSDLTDICKITEKHSNRNPNSSGPCYHKDLKSEMFVIEEGWKPAESISKTYKETYMPPRRQHMCTSNLENLDVGSVTENGKASHSLLGDVLLTAKMDAEKIIQLYKEHKKKDELTDPNYQETVCRAMKYSFADLGDIIRGRDMWDKENGMVKLRGYLQTIFSKIKEKVPGKYHGDTDHKLLREDWWLANRSQIWEAMQCATKAIPDMKCNGIPIEDYIPQRLRWMTEWAEWYCKMQSLEYEKLEEKCKECKDKGQRCRKENGTVCTNCAEECKEYGEKIKKWRKQWDIISAKYTLLYLPAQLNSSGMVFGGTDPDYKQMLDFLQQLLPPKSVKPGAPTPTVTTPYSTAEGYIHQEMGPNVGCNIQTKFCLVGNNYAFKEPPDGYGEACKCDQNTKSPEAPKKEEGTTQDNVEKVCDTVDKLFKDVTTLKEACGLKYGKKSYFGWKCISDTTGGLCIPPRRRKLYVGKLEQWAKNYNTEATQVGNTATQPQAGGEPGGPTSAKQSPSNLRDDDLLKAFVESAAVETFFLWDRYKKQKEKKPQEVVLPLQTIGPSSDDEDKDPQSKLEKGEIPNDFLRLMFYTLADYKDILFSGVKGEKNGYSDIINGDKEIKGREEKIKDSIQTFFQNRDSQPSSGKPVTQNSGTTPSSWWEENGPHIWNGMICALTHKTETPREVDTAVHSQLWDDKTKKPKKEDYKYDQVKLEEKSATGVPKPQTGSPGTSGEKTTLVDFISRPTYFRYLEEWGETFCRQRARMLDKIKDDCKVDDDDNKCDGDGFECTQKVKNEDKTIKGFDCSTCARHCRWYKRWIEKKKIEFNKQSNAYSEQREKAQNNNNNGFCKTLETCTDAAAFLNSLKNGSCSKNDDESAKGKIDFENEGEAFGHKKYCDPCSKFKIKCENGSCSGGNTQGKCNGQTPIDATDIESMKTNTQDVVMLVSDNNPNGFHDLQPCEHSNIFKGFRKDEWKCGKVCGLDVCGLKSNNGKKYDQIITIRALIKRWLETFFEDYNKIRKKLKPCIENGNGSICTSDCGKQCECVGKWIEKKRTEWTNIKNHYLKQFSDNTSDVYPLTSFLEEVIPQITDVNAKNKVIKLSKFDKSCGCSADANLTNGKDEDAIDCMLKKLEKKIEECKQKHPQPSVDIQTKCEKSTHVEDEDDTLHEEIEVKAPNICPKVETTEEEKTDDKCGEIEEKKNEKKEQPKQTAEVENGAAGSSGPPAPPEPPAAQPERTEEHPPPAELPPKPAPTPSPDTPPPAPPSPPIPSLVTSTLAWSVGIGFAAFTYFYLKKKTKSSVGNLFQILQIPKSDYNIPTKLSPNRYIPYTSGKYRGKRYIYLEGDSGTDSGYTDHYSDITSSSESEYEELDINEIYPYQSPKYKTLIEVVLEPSGNNTTASGNNTTASGNNTTASGNNTTASGNNTTASDTQNDIQNDDTPSSKITDNEWNTLKHDFISQYLQSEQPKDVPNDYTSGNSSTNTNITTTSRDNMEEKPFIMSIHDRNLYTGEEISYNINMSTNSMDDPKYVSNNVYSGIDLINDSLNSNNVDIYDELLKRKENELFGTNYKKNTSTNSVAKNTNSDPILNQINLFHTCVEY</sequence>
<dbReference type="Gene3D" id="1.20.1310.20">
    <property type="entry name" value="Duffy-antigen binding domain"/>
    <property type="match status" value="2"/>
</dbReference>
<dbReference type="Gene3D" id="1.20.58.830">
    <property type="match status" value="2"/>
</dbReference>
<dbReference type="Gene3D" id="1.20.58.1930">
    <property type="match status" value="1"/>
</dbReference>
<reference evidence="8 9" key="1">
    <citation type="submission" date="2013-02" db="EMBL/GenBank/DDBJ databases">
        <title>The Genome Sequence of Plasmodium falciparum UGT5.1.</title>
        <authorList>
            <consortium name="The Broad Institute Genome Sequencing Platform"/>
            <consortium name="The Broad Institute Genome Sequencing Center for Infectious Disease"/>
            <person name="Neafsey D."/>
            <person name="Cheeseman I."/>
            <person name="Volkman S."/>
            <person name="Adams J."/>
            <person name="Walker B."/>
            <person name="Young S.K."/>
            <person name="Zeng Q."/>
            <person name="Gargeya S."/>
            <person name="Fitzgerald M."/>
            <person name="Haas B."/>
            <person name="Abouelleil A."/>
            <person name="Alvarado L."/>
            <person name="Arachchi H.M."/>
            <person name="Berlin A.M."/>
            <person name="Chapman S.B."/>
            <person name="Dewar J."/>
            <person name="Goldberg J."/>
            <person name="Griggs A."/>
            <person name="Gujja S."/>
            <person name="Hansen M."/>
            <person name="Howarth C."/>
            <person name="Imamovic A."/>
            <person name="Larimer J."/>
            <person name="McCowan C."/>
            <person name="Murphy C."/>
            <person name="Neiman D."/>
            <person name="Pearson M."/>
            <person name="Priest M."/>
            <person name="Roberts A."/>
            <person name="Saif S."/>
            <person name="Shea T."/>
            <person name="Sisk P."/>
            <person name="Sykes S."/>
            <person name="Wortman J."/>
            <person name="Nusbaum C."/>
            <person name="Birren B."/>
        </authorList>
    </citation>
    <scope>NUCLEOTIDE SEQUENCE [LARGE SCALE GENOMIC DNA]</scope>
    <source>
        <strain evidence="8 9">UGT5.1</strain>
    </source>
</reference>
<dbReference type="InterPro" id="IPR054595">
    <property type="entry name" value="DBL_C"/>
</dbReference>
<dbReference type="FunFam" id="1.20.58.830:FF:000001">
    <property type="entry name" value="Erythrocyte membrane protein 1, PfEMP1"/>
    <property type="match status" value="1"/>
</dbReference>
<dbReference type="Pfam" id="PF18562">
    <property type="entry name" value="CIDR1_gamma"/>
    <property type="match status" value="1"/>
</dbReference>
<feature type="region of interest" description="Disordered" evidence="2">
    <location>
        <begin position="518"/>
        <end position="539"/>
    </location>
</feature>
<feature type="region of interest" description="Disordered" evidence="2">
    <location>
        <begin position="573"/>
        <end position="600"/>
    </location>
</feature>
<dbReference type="InterPro" id="IPR041480">
    <property type="entry name" value="CIDR1_gamma"/>
</dbReference>
<dbReference type="FunFam" id="1.10.1900.40:FF:000006">
    <property type="entry name" value="Erythrocyte membrane protein 1"/>
    <property type="match status" value="1"/>
</dbReference>
<dbReference type="InterPro" id="IPR029211">
    <property type="entry name" value="PfEMP1_ATS"/>
</dbReference>
<evidence type="ECO:0000259" key="6">
    <source>
        <dbReference type="Pfam" id="PF18562"/>
    </source>
</evidence>
<dbReference type="Pfam" id="PF15445">
    <property type="entry name" value="ATS"/>
    <property type="match status" value="1"/>
</dbReference>
<feature type="region of interest" description="Disordered" evidence="2">
    <location>
        <begin position="1"/>
        <end position="37"/>
    </location>
</feature>
<dbReference type="InterPro" id="IPR008602">
    <property type="entry name" value="Duffy-antigen-binding"/>
</dbReference>
<dbReference type="Pfam" id="PF03011">
    <property type="entry name" value="PFEMP"/>
    <property type="match status" value="1"/>
</dbReference>
<evidence type="ECO:0000313" key="8">
    <source>
        <dbReference type="EMBL" id="EWC79158.1"/>
    </source>
</evidence>
<feature type="compositionally biased region" description="Pro residues" evidence="2">
    <location>
        <begin position="1247"/>
        <end position="1256"/>
    </location>
</feature>
<dbReference type="Gene3D" id="1.10.1900.40">
    <property type="entry name" value="Acidic terminal segments, variant surface antigen of PfEMP1"/>
    <property type="match status" value="2"/>
</dbReference>
<dbReference type="EMBL" id="KE124378">
    <property type="protein sequence ID" value="EWC79158.1"/>
    <property type="molecule type" value="Genomic_DNA"/>
</dbReference>
<evidence type="ECO:0000259" key="5">
    <source>
        <dbReference type="Pfam" id="PF15445"/>
    </source>
</evidence>
<feature type="compositionally biased region" description="Pro residues" evidence="2">
    <location>
        <begin position="1267"/>
        <end position="1292"/>
    </location>
</feature>
<feature type="compositionally biased region" description="Polar residues" evidence="2">
    <location>
        <begin position="748"/>
        <end position="758"/>
    </location>
</feature>
<feature type="domain" description="Plasmodium falciparum erythrocyte membrane protein 1 acidic terminal segment" evidence="5">
    <location>
        <begin position="1299"/>
        <end position="1620"/>
    </location>
</feature>